<dbReference type="VEuPathDB" id="FungiDB:PHYBLDRAFT_171448"/>
<proteinExistence type="predicted"/>
<dbReference type="GeneID" id="28997508"/>
<keyword evidence="3" id="KW-1185">Reference proteome</keyword>
<name>A0A162TSU0_PHYB8</name>
<accession>A0A162TSU0</accession>
<dbReference type="RefSeq" id="XP_018288742.1">
    <property type="nucleotide sequence ID" value="XM_018436602.1"/>
</dbReference>
<evidence type="ECO:0000256" key="1">
    <source>
        <dbReference type="SAM" id="MobiDB-lite"/>
    </source>
</evidence>
<sequence length="101" mass="11893">MAFFHIPFFHKNRNGIVPHHDEHSKESSDHKDDHKEEDHSNSHSHFHWHSNLFLLASNKKFMNDPTRTSDHPDVVGYYYDPMSVGSHRHHGYEYDITNTGA</sequence>
<feature type="compositionally biased region" description="Basic and acidic residues" evidence="1">
    <location>
        <begin position="18"/>
        <end position="41"/>
    </location>
</feature>
<feature type="region of interest" description="Disordered" evidence="1">
    <location>
        <begin position="13"/>
        <end position="44"/>
    </location>
</feature>
<organism evidence="2 3">
    <name type="scientific">Phycomyces blakesleeanus (strain ATCC 8743b / DSM 1359 / FGSC 10004 / NBRC 33097 / NRRL 1555)</name>
    <dbReference type="NCBI Taxonomy" id="763407"/>
    <lineage>
        <taxon>Eukaryota</taxon>
        <taxon>Fungi</taxon>
        <taxon>Fungi incertae sedis</taxon>
        <taxon>Mucoromycota</taxon>
        <taxon>Mucoromycotina</taxon>
        <taxon>Mucoromycetes</taxon>
        <taxon>Mucorales</taxon>
        <taxon>Phycomycetaceae</taxon>
        <taxon>Phycomyces</taxon>
    </lineage>
</organism>
<dbReference type="InParanoid" id="A0A162TSU0"/>
<evidence type="ECO:0000313" key="3">
    <source>
        <dbReference type="Proteomes" id="UP000077315"/>
    </source>
</evidence>
<evidence type="ECO:0000313" key="2">
    <source>
        <dbReference type="EMBL" id="OAD70702.1"/>
    </source>
</evidence>
<gene>
    <name evidence="2" type="ORF">PHYBLDRAFT_171448</name>
</gene>
<dbReference type="EMBL" id="KV440988">
    <property type="protein sequence ID" value="OAD70702.1"/>
    <property type="molecule type" value="Genomic_DNA"/>
</dbReference>
<reference evidence="3" key="1">
    <citation type="submission" date="2015-06" db="EMBL/GenBank/DDBJ databases">
        <title>Expansion of signal transduction pathways in fungi by whole-genome duplication.</title>
        <authorList>
            <consortium name="DOE Joint Genome Institute"/>
            <person name="Corrochano L.M."/>
            <person name="Kuo A."/>
            <person name="Marcet-Houben M."/>
            <person name="Polaino S."/>
            <person name="Salamov A."/>
            <person name="Villalobos J.M."/>
            <person name="Alvarez M.I."/>
            <person name="Avalos J."/>
            <person name="Benito E.P."/>
            <person name="Benoit I."/>
            <person name="Burger G."/>
            <person name="Camino L.P."/>
            <person name="Canovas D."/>
            <person name="Cerda-Olmedo E."/>
            <person name="Cheng J.-F."/>
            <person name="Dominguez A."/>
            <person name="Elias M."/>
            <person name="Eslava A.P."/>
            <person name="Glaser F."/>
            <person name="Grimwood J."/>
            <person name="Gutierrez G."/>
            <person name="Heitman J."/>
            <person name="Henrissat B."/>
            <person name="Iturriaga E.A."/>
            <person name="Lang B.F."/>
            <person name="Lavin J.L."/>
            <person name="Lee S."/>
            <person name="Li W."/>
            <person name="Lindquist E."/>
            <person name="Lopez-Garcia S."/>
            <person name="Luque E.M."/>
            <person name="Marcos A.T."/>
            <person name="Martin J."/>
            <person name="McCluskey K."/>
            <person name="Medina H.R."/>
            <person name="Miralles-Duran A."/>
            <person name="Miyazaki A."/>
            <person name="Munoz-Torres E."/>
            <person name="Oguiza J.A."/>
            <person name="Ohm R."/>
            <person name="Olmedo M."/>
            <person name="Orejas M."/>
            <person name="Ortiz-Castellanos L."/>
            <person name="Pisabarro A.G."/>
            <person name="Rodriguez-Romero J."/>
            <person name="Ruiz-Herrera J."/>
            <person name="Ruiz-Vazquez R."/>
            <person name="Sanz C."/>
            <person name="Schackwitz W."/>
            <person name="Schmutz J."/>
            <person name="Shahriari M."/>
            <person name="Shelest E."/>
            <person name="Silva-Franco F."/>
            <person name="Soanes D."/>
            <person name="Syed K."/>
            <person name="Tagua V.G."/>
            <person name="Talbot N.J."/>
            <person name="Thon M."/>
            <person name="De vries R.P."/>
            <person name="Wiebenga A."/>
            <person name="Yadav J.S."/>
            <person name="Braun E.L."/>
            <person name="Baker S."/>
            <person name="Garre V."/>
            <person name="Horwitz B."/>
            <person name="Torres-Martinez S."/>
            <person name="Idnurm A."/>
            <person name="Herrera-Estrella A."/>
            <person name="Gabaldon T."/>
            <person name="Grigoriev I.V."/>
        </authorList>
    </citation>
    <scope>NUCLEOTIDE SEQUENCE [LARGE SCALE GENOMIC DNA]</scope>
    <source>
        <strain evidence="3">NRRL 1555(-)</strain>
    </source>
</reference>
<dbReference type="OrthoDB" id="2355621at2759"/>
<dbReference type="AlphaFoldDB" id="A0A162TSU0"/>
<dbReference type="Proteomes" id="UP000077315">
    <property type="component" value="Unassembled WGS sequence"/>
</dbReference>
<protein>
    <submittedName>
        <fullName evidence="2">Uncharacterized protein</fullName>
    </submittedName>
</protein>